<organism evidence="7 8">
    <name type="scientific">Caldilinea aerophila (strain DSM 14535 / JCM 11387 / NBRC 104270 / STL-6-O1)</name>
    <dbReference type="NCBI Taxonomy" id="926550"/>
    <lineage>
        <taxon>Bacteria</taxon>
        <taxon>Bacillati</taxon>
        <taxon>Chloroflexota</taxon>
        <taxon>Caldilineae</taxon>
        <taxon>Caldilineales</taxon>
        <taxon>Caldilineaceae</taxon>
        <taxon>Caldilinea</taxon>
    </lineage>
</organism>
<dbReference type="PANTHER" id="PTHR38480">
    <property type="entry name" value="SLR0254 PROTEIN"/>
    <property type="match status" value="1"/>
</dbReference>
<dbReference type="STRING" id="926550.CLDAP_08070"/>
<feature type="domain" description="RDD" evidence="6">
    <location>
        <begin position="21"/>
        <end position="165"/>
    </location>
</feature>
<comment type="subcellular location">
    <subcellularLocation>
        <location evidence="1">Membrane</location>
        <topology evidence="1">Multi-pass membrane protein</topology>
    </subcellularLocation>
</comment>
<reference evidence="7 8" key="1">
    <citation type="submission" date="2012-02" db="EMBL/GenBank/DDBJ databases">
        <title>Complete genome sequence of Caldilinea aerophila DSM 14535 (= NBRC 102666).</title>
        <authorList>
            <person name="Oguchi A."/>
            <person name="Hosoyama A."/>
            <person name="Sekine M."/>
            <person name="Fukai R."/>
            <person name="Kato Y."/>
            <person name="Nakamura S."/>
            <person name="Hanada S."/>
            <person name="Yamazaki S."/>
            <person name="Fujita N."/>
        </authorList>
    </citation>
    <scope>NUCLEOTIDE SEQUENCE [LARGE SCALE GENOMIC DNA]</scope>
    <source>
        <strain evidence="8">DSM 14535 / JCM 11387 / NBRC 104270 / STL-6-O1</strain>
    </source>
</reference>
<dbReference type="Proteomes" id="UP000007880">
    <property type="component" value="Chromosome"/>
</dbReference>
<sequence>MNDQNEYTISTPENVTFGYVVAGLGSRFIAALIDTLLISVLLLLLNILLVVFMRWAVGASPVMNVAVDDPGWVAGLVLAFYALLNFAILWGYYLIFELGWQGQTPGKRLTRIRVVKLDGSAPGFLEVAIRNLVRIVDFLPSAYALGLIVMFLSRQARRLGDYAAGTLVVYEGVTSQPELFTRSSVGEFRQGRLSSPSENALPEIPNLRRLTGDEYQLICTVLERQMRNQVDPAMMMRLAHAIAARLEVPLPGSTGRDAQHFLYTVAEAYRRAADQP</sequence>
<evidence type="ECO:0000256" key="5">
    <source>
        <dbReference type="SAM" id="Phobius"/>
    </source>
</evidence>
<dbReference type="InterPro" id="IPR010432">
    <property type="entry name" value="RDD"/>
</dbReference>
<protein>
    <recommendedName>
        <fullName evidence="6">RDD domain-containing protein</fullName>
    </recommendedName>
</protein>
<evidence type="ECO:0000313" key="8">
    <source>
        <dbReference type="Proteomes" id="UP000007880"/>
    </source>
</evidence>
<keyword evidence="8" id="KW-1185">Reference proteome</keyword>
<dbReference type="eggNOG" id="COG1714">
    <property type="taxonomic scope" value="Bacteria"/>
</dbReference>
<dbReference type="GO" id="GO:0016020">
    <property type="term" value="C:membrane"/>
    <property type="evidence" value="ECO:0007669"/>
    <property type="project" value="UniProtKB-SubCell"/>
</dbReference>
<evidence type="ECO:0000259" key="6">
    <source>
        <dbReference type="Pfam" id="PF06271"/>
    </source>
</evidence>
<dbReference type="PANTHER" id="PTHR38480:SF1">
    <property type="entry name" value="SLR0254 PROTEIN"/>
    <property type="match status" value="1"/>
</dbReference>
<evidence type="ECO:0000256" key="1">
    <source>
        <dbReference type="ARBA" id="ARBA00004141"/>
    </source>
</evidence>
<evidence type="ECO:0000256" key="3">
    <source>
        <dbReference type="ARBA" id="ARBA00022989"/>
    </source>
</evidence>
<keyword evidence="3 5" id="KW-1133">Transmembrane helix</keyword>
<dbReference type="Pfam" id="PF06271">
    <property type="entry name" value="RDD"/>
    <property type="match status" value="1"/>
</dbReference>
<dbReference type="EMBL" id="AP012337">
    <property type="protein sequence ID" value="BAL98846.1"/>
    <property type="molecule type" value="Genomic_DNA"/>
</dbReference>
<gene>
    <name evidence="7" type="ordered locus">CLDAP_08070</name>
</gene>
<feature type="transmembrane region" description="Helical" evidence="5">
    <location>
        <begin position="28"/>
        <end position="52"/>
    </location>
</feature>
<keyword evidence="4 5" id="KW-0472">Membrane</keyword>
<accession>I0I0Q9</accession>
<dbReference type="AlphaFoldDB" id="I0I0Q9"/>
<dbReference type="HOGENOM" id="CLU_054176_1_0_0"/>
<evidence type="ECO:0000313" key="7">
    <source>
        <dbReference type="EMBL" id="BAL98846.1"/>
    </source>
</evidence>
<proteinExistence type="predicted"/>
<dbReference type="KEGG" id="cap:CLDAP_08070"/>
<evidence type="ECO:0000256" key="4">
    <source>
        <dbReference type="ARBA" id="ARBA00023136"/>
    </source>
</evidence>
<evidence type="ECO:0000256" key="2">
    <source>
        <dbReference type="ARBA" id="ARBA00022692"/>
    </source>
</evidence>
<keyword evidence="2 5" id="KW-0812">Transmembrane</keyword>
<feature type="transmembrane region" description="Helical" evidence="5">
    <location>
        <begin position="72"/>
        <end position="95"/>
    </location>
</feature>
<name>I0I0Q9_CALAS</name>